<accession>A0A931BRA3</accession>
<sequence>MATIRKRGASWQVQVRREGHPPISKSFARQSEAAAWARSIETQIDRAERAPSNRDLDKTTVADLLTRYESEVTPTKRGERAERSRLKVLQRHPISELCVGELSGAAAAKYRDDRLKLVKPASVRRELVILRHMFEVAKAEWNMPLRSNPVHAIKLPKDSKPRDRRLAPDEEGKLIEAIGERSAWYLRPFILLAVETGMRRGELLSVRWRDVDVERRTVKLAHTKNGDPRTVPLSPRALEVLSSLVRTEERVFPIKANALRLAWGRLRKRVGMEDLRLHDLRHEAVSRFFEHGLSTPEVALISGHRDPRMLFRYAHPRPEDIAQKLNRAG</sequence>
<feature type="domain" description="Tyr recombinase" evidence="4">
    <location>
        <begin position="161"/>
        <end position="326"/>
    </location>
</feature>
<evidence type="ECO:0000313" key="6">
    <source>
        <dbReference type="Proteomes" id="UP000599312"/>
    </source>
</evidence>
<dbReference type="GO" id="GO:0006310">
    <property type="term" value="P:DNA recombination"/>
    <property type="evidence" value="ECO:0007669"/>
    <property type="project" value="UniProtKB-KW"/>
</dbReference>
<reference evidence="5" key="1">
    <citation type="submission" date="2020-11" db="EMBL/GenBank/DDBJ databases">
        <authorList>
            <person name="Kim M.K."/>
        </authorList>
    </citation>
    <scope>NUCLEOTIDE SEQUENCE</scope>
    <source>
        <strain evidence="5">BT350</strain>
    </source>
</reference>
<evidence type="ECO:0000256" key="3">
    <source>
        <dbReference type="ARBA" id="ARBA00023172"/>
    </source>
</evidence>
<dbReference type="EMBL" id="JADQDO010000002">
    <property type="protein sequence ID" value="MBF9233324.1"/>
    <property type="molecule type" value="Genomic_DNA"/>
</dbReference>
<dbReference type="Gene3D" id="1.10.443.10">
    <property type="entry name" value="Intergrase catalytic core"/>
    <property type="match status" value="1"/>
</dbReference>
<dbReference type="Gene3D" id="1.10.150.130">
    <property type="match status" value="1"/>
</dbReference>
<organism evidence="5 6">
    <name type="scientific">Microvirga alba</name>
    <dbReference type="NCBI Taxonomy" id="2791025"/>
    <lineage>
        <taxon>Bacteria</taxon>
        <taxon>Pseudomonadati</taxon>
        <taxon>Pseudomonadota</taxon>
        <taxon>Alphaproteobacteria</taxon>
        <taxon>Hyphomicrobiales</taxon>
        <taxon>Methylobacteriaceae</taxon>
        <taxon>Microvirga</taxon>
    </lineage>
</organism>
<dbReference type="CDD" id="cd00796">
    <property type="entry name" value="INT_Rci_Hp1_C"/>
    <property type="match status" value="1"/>
</dbReference>
<evidence type="ECO:0000313" key="5">
    <source>
        <dbReference type="EMBL" id="MBF9233324.1"/>
    </source>
</evidence>
<proteinExistence type="predicted"/>
<evidence type="ECO:0000256" key="1">
    <source>
        <dbReference type="ARBA" id="ARBA00022908"/>
    </source>
</evidence>
<dbReference type="InterPro" id="IPR010998">
    <property type="entry name" value="Integrase_recombinase_N"/>
</dbReference>
<dbReference type="InterPro" id="IPR002104">
    <property type="entry name" value="Integrase_catalytic"/>
</dbReference>
<dbReference type="GO" id="GO:0015074">
    <property type="term" value="P:DNA integration"/>
    <property type="evidence" value="ECO:0007669"/>
    <property type="project" value="UniProtKB-KW"/>
</dbReference>
<dbReference type="AlphaFoldDB" id="A0A931BRA3"/>
<dbReference type="InterPro" id="IPR011010">
    <property type="entry name" value="DNA_brk_join_enz"/>
</dbReference>
<dbReference type="InterPro" id="IPR050090">
    <property type="entry name" value="Tyrosine_recombinase_XerCD"/>
</dbReference>
<dbReference type="InterPro" id="IPR013762">
    <property type="entry name" value="Integrase-like_cat_sf"/>
</dbReference>
<keyword evidence="6" id="KW-1185">Reference proteome</keyword>
<keyword evidence="1" id="KW-0229">DNA integration</keyword>
<evidence type="ECO:0000259" key="4">
    <source>
        <dbReference type="PROSITE" id="PS51898"/>
    </source>
</evidence>
<protein>
    <submittedName>
        <fullName evidence="5">Site-specific integrase</fullName>
    </submittedName>
</protein>
<comment type="caution">
    <text evidence="5">The sequence shown here is derived from an EMBL/GenBank/DDBJ whole genome shotgun (WGS) entry which is preliminary data.</text>
</comment>
<dbReference type="Proteomes" id="UP000599312">
    <property type="component" value="Unassembled WGS sequence"/>
</dbReference>
<dbReference type="Pfam" id="PF00589">
    <property type="entry name" value="Phage_integrase"/>
    <property type="match status" value="1"/>
</dbReference>
<name>A0A931BRA3_9HYPH</name>
<gene>
    <name evidence="5" type="ORF">I2H38_08005</name>
</gene>
<evidence type="ECO:0000256" key="2">
    <source>
        <dbReference type="ARBA" id="ARBA00023125"/>
    </source>
</evidence>
<dbReference type="RefSeq" id="WP_196271276.1">
    <property type="nucleotide sequence ID" value="NZ_JADQDO010000002.1"/>
</dbReference>
<dbReference type="GO" id="GO:0003677">
    <property type="term" value="F:DNA binding"/>
    <property type="evidence" value="ECO:0007669"/>
    <property type="project" value="UniProtKB-KW"/>
</dbReference>
<keyword evidence="2" id="KW-0238">DNA-binding</keyword>
<dbReference type="SUPFAM" id="SSF56349">
    <property type="entry name" value="DNA breaking-rejoining enzymes"/>
    <property type="match status" value="1"/>
</dbReference>
<dbReference type="PROSITE" id="PS51898">
    <property type="entry name" value="TYR_RECOMBINASE"/>
    <property type="match status" value="1"/>
</dbReference>
<keyword evidence="3" id="KW-0233">DNA recombination</keyword>
<dbReference type="PANTHER" id="PTHR30349">
    <property type="entry name" value="PHAGE INTEGRASE-RELATED"/>
    <property type="match status" value="1"/>
</dbReference>
<dbReference type="PANTHER" id="PTHR30349:SF94">
    <property type="entry name" value="INTEGRASE_RECOMBINASE HI_1414-RELATED"/>
    <property type="match status" value="1"/>
</dbReference>